<keyword evidence="2" id="KW-1185">Reference proteome</keyword>
<reference evidence="2" key="1">
    <citation type="journal article" date="2017" name="Nat. Ecol. Evol.">
        <title>Genome expansion and lineage-specific genetic innovations in the forest pathogenic fungi Armillaria.</title>
        <authorList>
            <person name="Sipos G."/>
            <person name="Prasanna A.N."/>
            <person name="Walter M.C."/>
            <person name="O'Connor E."/>
            <person name="Balint B."/>
            <person name="Krizsan K."/>
            <person name="Kiss B."/>
            <person name="Hess J."/>
            <person name="Varga T."/>
            <person name="Slot J."/>
            <person name="Riley R."/>
            <person name="Boka B."/>
            <person name="Rigling D."/>
            <person name="Barry K."/>
            <person name="Lee J."/>
            <person name="Mihaltcheva S."/>
            <person name="LaButti K."/>
            <person name="Lipzen A."/>
            <person name="Waldron R."/>
            <person name="Moloney N.M."/>
            <person name="Sperisen C."/>
            <person name="Kredics L."/>
            <person name="Vagvoelgyi C."/>
            <person name="Patrignani A."/>
            <person name="Fitzpatrick D."/>
            <person name="Nagy I."/>
            <person name="Doyle S."/>
            <person name="Anderson J.B."/>
            <person name="Grigoriev I.V."/>
            <person name="Gueldener U."/>
            <person name="Muensterkoetter M."/>
            <person name="Nagy L.G."/>
        </authorList>
    </citation>
    <scope>NUCLEOTIDE SEQUENCE [LARGE SCALE GENOMIC DNA]</scope>
    <source>
        <strain evidence="2">C18/9</strain>
    </source>
</reference>
<organism evidence="1 2">
    <name type="scientific">Armillaria ostoyae</name>
    <name type="common">Armillaria root rot fungus</name>
    <dbReference type="NCBI Taxonomy" id="47428"/>
    <lineage>
        <taxon>Eukaryota</taxon>
        <taxon>Fungi</taxon>
        <taxon>Dikarya</taxon>
        <taxon>Basidiomycota</taxon>
        <taxon>Agaricomycotina</taxon>
        <taxon>Agaricomycetes</taxon>
        <taxon>Agaricomycetidae</taxon>
        <taxon>Agaricales</taxon>
        <taxon>Marasmiineae</taxon>
        <taxon>Physalacriaceae</taxon>
        <taxon>Armillaria</taxon>
    </lineage>
</organism>
<gene>
    <name evidence="1" type="ORF">ARMOST_11351</name>
</gene>
<evidence type="ECO:0000313" key="2">
    <source>
        <dbReference type="Proteomes" id="UP000219338"/>
    </source>
</evidence>
<evidence type="ECO:0000313" key="1">
    <source>
        <dbReference type="EMBL" id="SJL07992.1"/>
    </source>
</evidence>
<sequence length="214" mass="23875">MRSKTERRRGSYYDLSCRFIGTLTSAVQNTSRHLARSRLNGAYGASDRIVQRHERAPLGTSILWRICGNSTQHKDPDHEIHLLHAGFSPYRSRAKERLTVPKISSLVPHSHLPPGPFDIDYGHSIHRDSRQNDDDDKPMALHALQTQLNIHASVGIAPMISKGRTEIGAELTLICPDGMILLPIRVIRTLSGIGPGLTFGACDIVKYKCLFSEY</sequence>
<protein>
    <submittedName>
        <fullName evidence="1">Uncharacterized protein</fullName>
    </submittedName>
</protein>
<dbReference type="Proteomes" id="UP000219338">
    <property type="component" value="Unassembled WGS sequence"/>
</dbReference>
<proteinExistence type="predicted"/>
<name>A0A284RGX2_ARMOS</name>
<accession>A0A284RGX2</accession>
<dbReference type="EMBL" id="FUEG01000008">
    <property type="protein sequence ID" value="SJL07992.1"/>
    <property type="molecule type" value="Genomic_DNA"/>
</dbReference>
<dbReference type="AlphaFoldDB" id="A0A284RGX2"/>